<evidence type="ECO:0000256" key="2">
    <source>
        <dbReference type="ARBA" id="ARBA00023125"/>
    </source>
</evidence>
<sequence length="244" mass="27310">MSDLREHVVPLHKQTLQEGVFRRLYELILEGGIAPGQSITVAHLAEAFGVSPMPVREALTKLTGAGVLTVVSGRTIGIPKLTRARLDDLRQVRLEVETTAVRWATERQAPTLIETLTQAYQRLQEAEKTGDARHYIRANYDFHFLFYRNAGSPILLTIIENLWLQISPYFHLLRETGNFRIANHQHSEMFEGLRTRDPDRAAAALSADINGAYNVLITLVDEGEDGDAGARRMQVPVFGRSPSP</sequence>
<dbReference type="GO" id="GO:0003677">
    <property type="term" value="F:DNA binding"/>
    <property type="evidence" value="ECO:0007669"/>
    <property type="project" value="UniProtKB-KW"/>
</dbReference>
<dbReference type="PANTHER" id="PTHR43537">
    <property type="entry name" value="TRANSCRIPTIONAL REGULATOR, GNTR FAMILY"/>
    <property type="match status" value="1"/>
</dbReference>
<feature type="domain" description="HTH gntR-type" evidence="4">
    <location>
        <begin position="14"/>
        <end position="81"/>
    </location>
</feature>
<evidence type="ECO:0000256" key="1">
    <source>
        <dbReference type="ARBA" id="ARBA00023015"/>
    </source>
</evidence>
<dbReference type="OrthoDB" id="9815654at2"/>
<dbReference type="Pfam" id="PF07729">
    <property type="entry name" value="FCD"/>
    <property type="match status" value="1"/>
</dbReference>
<dbReference type="Gene3D" id="1.10.10.10">
    <property type="entry name" value="Winged helix-like DNA-binding domain superfamily/Winged helix DNA-binding domain"/>
    <property type="match status" value="1"/>
</dbReference>
<dbReference type="PANTHER" id="PTHR43537:SF39">
    <property type="entry name" value="HTH-TYPE TRANSCRIPTIONAL REGULATOR MCBR"/>
    <property type="match status" value="1"/>
</dbReference>
<proteinExistence type="predicted"/>
<evidence type="ECO:0000313" key="5">
    <source>
        <dbReference type="EMBL" id="SHO65749.1"/>
    </source>
</evidence>
<keyword evidence="6" id="KW-1185">Reference proteome</keyword>
<dbReference type="SUPFAM" id="SSF48008">
    <property type="entry name" value="GntR ligand-binding domain-like"/>
    <property type="match status" value="1"/>
</dbReference>
<protein>
    <submittedName>
        <fullName evidence="5">DNA-binding transcriptional regulator, GntR family</fullName>
    </submittedName>
</protein>
<dbReference type="PROSITE" id="PS50949">
    <property type="entry name" value="HTH_GNTR"/>
    <property type="match status" value="1"/>
</dbReference>
<dbReference type="SUPFAM" id="SSF46785">
    <property type="entry name" value="Winged helix' DNA-binding domain"/>
    <property type="match status" value="1"/>
</dbReference>
<evidence type="ECO:0000259" key="4">
    <source>
        <dbReference type="PROSITE" id="PS50949"/>
    </source>
</evidence>
<evidence type="ECO:0000313" key="6">
    <source>
        <dbReference type="Proteomes" id="UP000186406"/>
    </source>
</evidence>
<dbReference type="InterPro" id="IPR036390">
    <property type="entry name" value="WH_DNA-bd_sf"/>
</dbReference>
<dbReference type="Proteomes" id="UP000186406">
    <property type="component" value="Unassembled WGS sequence"/>
</dbReference>
<dbReference type="InterPro" id="IPR000524">
    <property type="entry name" value="Tscrpt_reg_HTH_GntR"/>
</dbReference>
<name>A0A1M7ZLR6_9HYPH</name>
<dbReference type="STRING" id="1123029.SAMN02745172_02395"/>
<reference evidence="5 6" key="1">
    <citation type="submission" date="2016-12" db="EMBL/GenBank/DDBJ databases">
        <authorList>
            <person name="Song W.-J."/>
            <person name="Kurnit D.M."/>
        </authorList>
    </citation>
    <scope>NUCLEOTIDE SEQUENCE [LARGE SCALE GENOMIC DNA]</scope>
    <source>
        <strain evidence="5 6">DSM 19599</strain>
    </source>
</reference>
<dbReference type="RefSeq" id="WP_073628870.1">
    <property type="nucleotide sequence ID" value="NZ_FRXO01000004.1"/>
</dbReference>
<keyword evidence="2 5" id="KW-0238">DNA-binding</keyword>
<accession>A0A1M7ZLR6</accession>
<dbReference type="GO" id="GO:0003700">
    <property type="term" value="F:DNA-binding transcription factor activity"/>
    <property type="evidence" value="ECO:0007669"/>
    <property type="project" value="InterPro"/>
</dbReference>
<keyword evidence="1" id="KW-0805">Transcription regulation</keyword>
<dbReference type="Pfam" id="PF00392">
    <property type="entry name" value="GntR"/>
    <property type="match status" value="1"/>
</dbReference>
<organism evidence="5 6">
    <name type="scientific">Pseudoxanthobacter soli DSM 19599</name>
    <dbReference type="NCBI Taxonomy" id="1123029"/>
    <lineage>
        <taxon>Bacteria</taxon>
        <taxon>Pseudomonadati</taxon>
        <taxon>Pseudomonadota</taxon>
        <taxon>Alphaproteobacteria</taxon>
        <taxon>Hyphomicrobiales</taxon>
        <taxon>Segnochrobactraceae</taxon>
        <taxon>Pseudoxanthobacter</taxon>
    </lineage>
</organism>
<evidence type="ECO:0000256" key="3">
    <source>
        <dbReference type="ARBA" id="ARBA00023163"/>
    </source>
</evidence>
<dbReference type="Gene3D" id="1.20.120.530">
    <property type="entry name" value="GntR ligand-binding domain-like"/>
    <property type="match status" value="1"/>
</dbReference>
<keyword evidence="3" id="KW-0804">Transcription</keyword>
<dbReference type="SMART" id="SM00345">
    <property type="entry name" value="HTH_GNTR"/>
    <property type="match status" value="1"/>
</dbReference>
<dbReference type="EMBL" id="FRXO01000004">
    <property type="protein sequence ID" value="SHO65749.1"/>
    <property type="molecule type" value="Genomic_DNA"/>
</dbReference>
<dbReference type="InterPro" id="IPR036388">
    <property type="entry name" value="WH-like_DNA-bd_sf"/>
</dbReference>
<dbReference type="InterPro" id="IPR008920">
    <property type="entry name" value="TF_FadR/GntR_C"/>
</dbReference>
<dbReference type="AlphaFoldDB" id="A0A1M7ZLR6"/>
<gene>
    <name evidence="5" type="ORF">SAMN02745172_02395</name>
</gene>
<dbReference type="InterPro" id="IPR011711">
    <property type="entry name" value="GntR_C"/>
</dbReference>
<dbReference type="SMART" id="SM00895">
    <property type="entry name" value="FCD"/>
    <property type="match status" value="1"/>
</dbReference>